<dbReference type="SUPFAM" id="SSF50022">
    <property type="entry name" value="ISP domain"/>
    <property type="match status" value="1"/>
</dbReference>
<evidence type="ECO:0000259" key="7">
    <source>
        <dbReference type="PROSITE" id="PS51296"/>
    </source>
</evidence>
<evidence type="ECO:0000256" key="1">
    <source>
        <dbReference type="ARBA" id="ARBA00001962"/>
    </source>
</evidence>
<evidence type="ECO:0000256" key="5">
    <source>
        <dbReference type="ARBA" id="ARBA00023004"/>
    </source>
</evidence>
<dbReference type="InterPro" id="IPR001663">
    <property type="entry name" value="Rng_hydr_dOase-A"/>
</dbReference>
<sequence length="414" mass="46204">MRADDGQCVSIGSEPHYEEYSMQQNANDNATAPLGLTESQWEAICALRPADEAISPTAEGQRPASIYFSEERYKAEIEQLFKKVPLVAAPSCYLKPGESLAQDGYGIPMLLTRDKNGVVRAFVNACRHRGSKIVEGNEPVASARLSCPYHAWTYATDGRLIGIPRPETFPSAKKCELGLVTLECYEAGGMIWVGMDPKEKPGLLEGSDQLHADLEAFGLHTMHMYGRRTYDLKANWKFVMEPFLEAYHIQRLHADSIADMFLDVPSVYGFLGHHQRQTSGKANFSPDLLKGNIDNLHKYITHAYLCFPNTVVITSPYYMSIMILMPRGANRTVVDYFMLTKSEPDSDKAKELFARSFELIHEVFGGEDFRAAELQTAALGNGNSGVETLYFGGLEEMITPFHESIESFLDKPES</sequence>
<accession>A0ABX1GAG7</accession>
<dbReference type="Gene3D" id="2.102.10.10">
    <property type="entry name" value="Rieske [2Fe-2S] iron-sulphur domain"/>
    <property type="match status" value="1"/>
</dbReference>
<keyword evidence="5" id="KW-0408">Iron</keyword>
<evidence type="ECO:0000256" key="6">
    <source>
        <dbReference type="ARBA" id="ARBA00023014"/>
    </source>
</evidence>
<keyword evidence="2" id="KW-0001">2Fe-2S</keyword>
<dbReference type="RefSeq" id="WP_168448688.1">
    <property type="nucleotide sequence ID" value="NZ_JAAWWK010000001.1"/>
</dbReference>
<evidence type="ECO:0000313" key="9">
    <source>
        <dbReference type="Proteomes" id="UP000765845"/>
    </source>
</evidence>
<dbReference type="EMBL" id="JAAWWK010000001">
    <property type="protein sequence ID" value="NKI16153.1"/>
    <property type="molecule type" value="Genomic_DNA"/>
</dbReference>
<dbReference type="InterPro" id="IPR036922">
    <property type="entry name" value="Rieske_2Fe-2S_sf"/>
</dbReference>
<dbReference type="SUPFAM" id="SSF55961">
    <property type="entry name" value="Bet v1-like"/>
    <property type="match status" value="1"/>
</dbReference>
<evidence type="ECO:0000256" key="3">
    <source>
        <dbReference type="ARBA" id="ARBA00022723"/>
    </source>
</evidence>
<dbReference type="Pfam" id="PF00848">
    <property type="entry name" value="Ring_hydroxyl_A"/>
    <property type="match status" value="1"/>
</dbReference>
<feature type="domain" description="Rieske" evidence="7">
    <location>
        <begin position="86"/>
        <end position="193"/>
    </location>
</feature>
<keyword evidence="3" id="KW-0479">Metal-binding</keyword>
<dbReference type="PROSITE" id="PS51296">
    <property type="entry name" value="RIESKE"/>
    <property type="match status" value="1"/>
</dbReference>
<protein>
    <submittedName>
        <fullName evidence="8">Rieske 2Fe-2S domain-containing protein</fullName>
    </submittedName>
</protein>
<reference evidence="8 9" key="1">
    <citation type="submission" date="2020-04" db="EMBL/GenBank/DDBJ databases">
        <authorList>
            <person name="Yoon J."/>
        </authorList>
    </citation>
    <scope>NUCLEOTIDE SEQUENCE [LARGE SCALE GENOMIC DNA]</scope>
    <source>
        <strain evidence="8 9">KMU-166</strain>
    </source>
</reference>
<dbReference type="InterPro" id="IPR017941">
    <property type="entry name" value="Rieske_2Fe-2S"/>
</dbReference>
<dbReference type="Pfam" id="PF00355">
    <property type="entry name" value="Rieske"/>
    <property type="match status" value="1"/>
</dbReference>
<gene>
    <name evidence="8" type="ORF">HCU74_01850</name>
</gene>
<organism evidence="8 9">
    <name type="scientific">Spongiibacter thalassae</name>
    <dbReference type="NCBI Taxonomy" id="2721624"/>
    <lineage>
        <taxon>Bacteria</taxon>
        <taxon>Pseudomonadati</taxon>
        <taxon>Pseudomonadota</taxon>
        <taxon>Gammaproteobacteria</taxon>
        <taxon>Cellvibrionales</taxon>
        <taxon>Spongiibacteraceae</taxon>
        <taxon>Spongiibacter</taxon>
    </lineage>
</organism>
<keyword evidence="6" id="KW-0411">Iron-sulfur</keyword>
<dbReference type="Gene3D" id="3.90.380.10">
    <property type="entry name" value="Naphthalene 1,2-dioxygenase Alpha Subunit, Chain A, domain 1"/>
    <property type="match status" value="2"/>
</dbReference>
<dbReference type="Proteomes" id="UP000765845">
    <property type="component" value="Unassembled WGS sequence"/>
</dbReference>
<dbReference type="InterPro" id="IPR015879">
    <property type="entry name" value="Ring_hydroxy_dOase_asu_C_dom"/>
</dbReference>
<keyword evidence="9" id="KW-1185">Reference proteome</keyword>
<dbReference type="PRINTS" id="PR00090">
    <property type="entry name" value="RNGDIOXGNASE"/>
</dbReference>
<name>A0ABX1GAG7_9GAMM</name>
<comment type="caution">
    <text evidence="8">The sequence shown here is derived from an EMBL/GenBank/DDBJ whole genome shotgun (WGS) entry which is preliminary data.</text>
</comment>
<evidence type="ECO:0000256" key="2">
    <source>
        <dbReference type="ARBA" id="ARBA00022714"/>
    </source>
</evidence>
<proteinExistence type="predicted"/>
<comment type="cofactor">
    <cofactor evidence="1">
        <name>Fe cation</name>
        <dbReference type="ChEBI" id="CHEBI:24875"/>
    </cofactor>
</comment>
<evidence type="ECO:0000313" key="8">
    <source>
        <dbReference type="EMBL" id="NKI16153.1"/>
    </source>
</evidence>
<dbReference type="CDD" id="cd03469">
    <property type="entry name" value="Rieske_RO_Alpha_N"/>
    <property type="match status" value="1"/>
</dbReference>
<evidence type="ECO:0000256" key="4">
    <source>
        <dbReference type="ARBA" id="ARBA00023002"/>
    </source>
</evidence>
<dbReference type="PANTHER" id="PTHR43756">
    <property type="entry name" value="CHOLINE MONOOXYGENASE, CHLOROPLASTIC"/>
    <property type="match status" value="1"/>
</dbReference>
<keyword evidence="4" id="KW-0560">Oxidoreductase</keyword>
<dbReference type="PANTHER" id="PTHR43756:SF5">
    <property type="entry name" value="CHOLINE MONOOXYGENASE, CHLOROPLASTIC"/>
    <property type="match status" value="1"/>
</dbReference>